<protein>
    <submittedName>
        <fullName evidence="2">Uncharacterized protein</fullName>
    </submittedName>
</protein>
<evidence type="ECO:0000313" key="2">
    <source>
        <dbReference type="EMBL" id="QIK40706.1"/>
    </source>
</evidence>
<organism evidence="2 3">
    <name type="scientific">Pontivivens nitratireducens</name>
    <dbReference type="NCBI Taxonomy" id="2758038"/>
    <lineage>
        <taxon>Bacteria</taxon>
        <taxon>Pseudomonadati</taxon>
        <taxon>Pseudomonadota</taxon>
        <taxon>Alphaproteobacteria</taxon>
        <taxon>Rhodobacterales</taxon>
        <taxon>Paracoccaceae</taxon>
        <taxon>Pontivivens</taxon>
    </lineage>
</organism>
<proteinExistence type="predicted"/>
<feature type="signal peptide" evidence="1">
    <location>
        <begin position="1"/>
        <end position="27"/>
    </location>
</feature>
<keyword evidence="3" id="KW-1185">Reference proteome</keyword>
<accession>A0A6G7VLG3</accession>
<keyword evidence="1" id="KW-0732">Signal</keyword>
<sequence length="273" mass="29516">MQPTVANRQPRTLLFLAFLALTSCATAPVGPLPDADGVTREFLYTPFQSDLISTTTDDISRVVQDATSRSYAEIAEHRRTQEIRLDQLAYFFRSADGRAYLLAEGPKAIVRGAPQAQCPVEVSVVGGDNAQASITQALQSCHEDLSALGLQDSCDCRLLAQGTILHAAPATFEYAVDLPVRLFRDGRLDPITYFSRAGTDGSGTRAILVELGDTQLMAVSYSDPGARHAVVTYPDGTQIPAERAPVGYDRGRLRESFTTTQQNGTPLRIIVGP</sequence>
<dbReference type="KEGG" id="mon:G8E03_07955"/>
<reference evidence="2 3" key="1">
    <citation type="submission" date="2020-03" db="EMBL/GenBank/DDBJ databases">
        <title>Complete genome sequence of Monaibacterium sp. ALG8 with diverse plasmids.</title>
        <authorList>
            <person name="Sun C."/>
        </authorList>
    </citation>
    <scope>NUCLEOTIDE SEQUENCE [LARGE SCALE GENOMIC DNA]</scope>
    <source>
        <strain evidence="2 3">ALG8</strain>
    </source>
</reference>
<feature type="chain" id="PRO_5026206241" evidence="1">
    <location>
        <begin position="28"/>
        <end position="273"/>
    </location>
</feature>
<evidence type="ECO:0000256" key="1">
    <source>
        <dbReference type="SAM" id="SignalP"/>
    </source>
</evidence>
<dbReference type="EMBL" id="CP049811">
    <property type="protein sequence ID" value="QIK40706.1"/>
    <property type="molecule type" value="Genomic_DNA"/>
</dbReference>
<name>A0A6G7VLG3_9RHOB</name>
<gene>
    <name evidence="2" type="ORF">G8E03_07955</name>
</gene>
<dbReference type="Proteomes" id="UP000500791">
    <property type="component" value="Chromosome"/>
</dbReference>
<evidence type="ECO:0000313" key="3">
    <source>
        <dbReference type="Proteomes" id="UP000500791"/>
    </source>
</evidence>
<dbReference type="RefSeq" id="WP_166190449.1">
    <property type="nucleotide sequence ID" value="NZ_CP049811.1"/>
</dbReference>
<dbReference type="AlphaFoldDB" id="A0A6G7VLG3"/>